<gene>
    <name evidence="1" type="ORF">METZ01_LOCUS367398</name>
</gene>
<feature type="non-terminal residue" evidence="1">
    <location>
        <position position="133"/>
    </location>
</feature>
<dbReference type="AlphaFoldDB" id="A0A382SXB9"/>
<name>A0A382SXB9_9ZZZZ</name>
<sequence>MKEQPFDAAVCGSQNRMFHLHGLQYQKGLALSYLFSFFDADPDDVSRHGCTQSAVGVFSFNVVFSDVFQGEVYPSGFMDCQYFFLVLEDSQRKTAGQTLAVIKANNVSQTFLLKFHPNTSFFSDNLKIRILPE</sequence>
<protein>
    <submittedName>
        <fullName evidence="1">Uncharacterized protein</fullName>
    </submittedName>
</protein>
<dbReference type="EMBL" id="UINC01132309">
    <property type="protein sequence ID" value="SVD14544.1"/>
    <property type="molecule type" value="Genomic_DNA"/>
</dbReference>
<reference evidence="1" key="1">
    <citation type="submission" date="2018-05" db="EMBL/GenBank/DDBJ databases">
        <authorList>
            <person name="Lanie J.A."/>
            <person name="Ng W.-L."/>
            <person name="Kazmierczak K.M."/>
            <person name="Andrzejewski T.M."/>
            <person name="Davidsen T.M."/>
            <person name="Wayne K.J."/>
            <person name="Tettelin H."/>
            <person name="Glass J.I."/>
            <person name="Rusch D."/>
            <person name="Podicherti R."/>
            <person name="Tsui H.-C.T."/>
            <person name="Winkler M.E."/>
        </authorList>
    </citation>
    <scope>NUCLEOTIDE SEQUENCE</scope>
</reference>
<accession>A0A382SXB9</accession>
<evidence type="ECO:0000313" key="1">
    <source>
        <dbReference type="EMBL" id="SVD14544.1"/>
    </source>
</evidence>
<proteinExistence type="predicted"/>
<organism evidence="1">
    <name type="scientific">marine metagenome</name>
    <dbReference type="NCBI Taxonomy" id="408172"/>
    <lineage>
        <taxon>unclassified sequences</taxon>
        <taxon>metagenomes</taxon>
        <taxon>ecological metagenomes</taxon>
    </lineage>
</organism>